<keyword evidence="3" id="KW-1185">Reference proteome</keyword>
<dbReference type="RefSeq" id="WP_089063123.1">
    <property type="nucleotide sequence ID" value="NZ_CP022315.1"/>
</dbReference>
<dbReference type="KEGG" id="vil:CFK37_17710"/>
<dbReference type="OrthoDB" id="2428213at2"/>
<evidence type="ECO:0008006" key="4">
    <source>
        <dbReference type="Google" id="ProtNLM"/>
    </source>
</evidence>
<dbReference type="InterPro" id="IPR025441">
    <property type="entry name" value="DUF4181"/>
</dbReference>
<dbReference type="Pfam" id="PF13789">
    <property type="entry name" value="DUF4181"/>
    <property type="match status" value="1"/>
</dbReference>
<dbReference type="AlphaFoldDB" id="A0A220U6C5"/>
<dbReference type="EMBL" id="CP022315">
    <property type="protein sequence ID" value="ASK63864.1"/>
    <property type="molecule type" value="Genomic_DNA"/>
</dbReference>
<name>A0A220U6C5_9BACI</name>
<keyword evidence="1" id="KW-0812">Transmembrane</keyword>
<sequence>MEYYSFPHGFWKEFMIIMGVVVFLVVVIPAILRHRIGADKKKWFSNTHINEFHKKGDWALRMCLVVSMIAGLIMFPAEPLIILFISTFFAISQLVFQAYVEWRFSENQKNYKVSLAEVALTFVALMGVLLWLNAA</sequence>
<keyword evidence="1" id="KW-0472">Membrane</keyword>
<evidence type="ECO:0000313" key="2">
    <source>
        <dbReference type="EMBL" id="ASK63864.1"/>
    </source>
</evidence>
<evidence type="ECO:0000313" key="3">
    <source>
        <dbReference type="Proteomes" id="UP000198312"/>
    </source>
</evidence>
<accession>A0A220U6C5</accession>
<gene>
    <name evidence="2" type="ORF">CFK37_17710</name>
</gene>
<proteinExistence type="predicted"/>
<feature type="transmembrane region" description="Helical" evidence="1">
    <location>
        <begin position="14"/>
        <end position="32"/>
    </location>
</feature>
<evidence type="ECO:0000256" key="1">
    <source>
        <dbReference type="SAM" id="Phobius"/>
    </source>
</evidence>
<protein>
    <recommendedName>
        <fullName evidence="4">DUF4181 domain-containing protein</fullName>
    </recommendedName>
</protein>
<reference evidence="2 3" key="1">
    <citation type="submission" date="2017-07" db="EMBL/GenBank/DDBJ databases">
        <title>Virgibacillus sp. LM2416.</title>
        <authorList>
            <person name="Tak E.J."/>
            <person name="Bae J.-W."/>
        </authorList>
    </citation>
    <scope>NUCLEOTIDE SEQUENCE [LARGE SCALE GENOMIC DNA]</scope>
    <source>
        <strain evidence="2 3">LM2416</strain>
    </source>
</reference>
<feature type="transmembrane region" description="Helical" evidence="1">
    <location>
        <begin position="114"/>
        <end position="132"/>
    </location>
</feature>
<dbReference type="Proteomes" id="UP000198312">
    <property type="component" value="Chromosome"/>
</dbReference>
<feature type="transmembrane region" description="Helical" evidence="1">
    <location>
        <begin position="58"/>
        <end position="75"/>
    </location>
</feature>
<feature type="transmembrane region" description="Helical" evidence="1">
    <location>
        <begin position="81"/>
        <end position="102"/>
    </location>
</feature>
<organism evidence="2 3">
    <name type="scientific">Virgibacillus phasianinus</name>
    <dbReference type="NCBI Taxonomy" id="2017483"/>
    <lineage>
        <taxon>Bacteria</taxon>
        <taxon>Bacillati</taxon>
        <taxon>Bacillota</taxon>
        <taxon>Bacilli</taxon>
        <taxon>Bacillales</taxon>
        <taxon>Bacillaceae</taxon>
        <taxon>Virgibacillus</taxon>
    </lineage>
</organism>
<keyword evidence="1" id="KW-1133">Transmembrane helix</keyword>